<protein>
    <recommendedName>
        <fullName evidence="3 12">Ribokinase</fullName>
        <shortName evidence="12">RK</shortName>
        <ecNumber evidence="2 12">2.7.1.15</ecNumber>
    </recommendedName>
</protein>
<keyword evidence="8 12" id="KW-0067">ATP-binding</keyword>
<dbReference type="RefSeq" id="WP_121158844.1">
    <property type="nucleotide sequence ID" value="NZ_RBKT01000001.1"/>
</dbReference>
<keyword evidence="7 12" id="KW-0418">Kinase</keyword>
<comment type="caution">
    <text evidence="12">Lacks conserved residue(s) required for the propagation of feature annotation.</text>
</comment>
<feature type="binding site" evidence="12">
    <location>
        <begin position="41"/>
        <end position="45"/>
    </location>
    <ligand>
        <name>substrate</name>
    </ligand>
</feature>
<feature type="binding site" evidence="12">
    <location>
        <position position="278"/>
    </location>
    <ligand>
        <name>K(+)</name>
        <dbReference type="ChEBI" id="CHEBI:29103"/>
    </ligand>
</feature>
<feature type="domain" description="Carbohydrate kinase PfkB" evidence="13">
    <location>
        <begin position="5"/>
        <end position="286"/>
    </location>
</feature>
<dbReference type="AlphaFoldDB" id="A0A495JQC7"/>
<reference evidence="14 15" key="1">
    <citation type="submission" date="2018-10" db="EMBL/GenBank/DDBJ databases">
        <title>Sequencing the genomes of 1000 actinobacteria strains.</title>
        <authorList>
            <person name="Klenk H.-P."/>
        </authorList>
    </citation>
    <scope>NUCLEOTIDE SEQUENCE [LARGE SCALE GENOMIC DNA]</scope>
    <source>
        <strain evidence="14 15">DSM 45175</strain>
    </source>
</reference>
<comment type="caution">
    <text evidence="14">The sequence shown here is derived from an EMBL/GenBank/DDBJ whole genome shotgun (WGS) entry which is preliminary data.</text>
</comment>
<dbReference type="InterPro" id="IPR011611">
    <property type="entry name" value="PfkB_dom"/>
</dbReference>
<feature type="binding site" evidence="12">
    <location>
        <position position="241"/>
    </location>
    <ligand>
        <name>K(+)</name>
        <dbReference type="ChEBI" id="CHEBI:29103"/>
    </ligand>
</feature>
<organism evidence="14 15">
    <name type="scientific">Micromonospora pisi</name>
    <dbReference type="NCBI Taxonomy" id="589240"/>
    <lineage>
        <taxon>Bacteria</taxon>
        <taxon>Bacillati</taxon>
        <taxon>Actinomycetota</taxon>
        <taxon>Actinomycetes</taxon>
        <taxon>Micromonosporales</taxon>
        <taxon>Micromonosporaceae</taxon>
        <taxon>Micromonospora</taxon>
    </lineage>
</organism>
<evidence type="ECO:0000259" key="13">
    <source>
        <dbReference type="Pfam" id="PF00294"/>
    </source>
</evidence>
<evidence type="ECO:0000256" key="11">
    <source>
        <dbReference type="ARBA" id="ARBA00023277"/>
    </source>
</evidence>
<dbReference type="GO" id="GO:0004747">
    <property type="term" value="F:ribokinase activity"/>
    <property type="evidence" value="ECO:0007669"/>
    <property type="project" value="UniProtKB-UniRule"/>
</dbReference>
<evidence type="ECO:0000256" key="5">
    <source>
        <dbReference type="ARBA" id="ARBA00022723"/>
    </source>
</evidence>
<dbReference type="GO" id="GO:0005829">
    <property type="term" value="C:cytosol"/>
    <property type="evidence" value="ECO:0007669"/>
    <property type="project" value="TreeGrafter"/>
</dbReference>
<evidence type="ECO:0000256" key="6">
    <source>
        <dbReference type="ARBA" id="ARBA00022741"/>
    </source>
</evidence>
<sequence length="303" mass="30486">MSRPRVVVVGSANMDLVAMTPVLPAAGQTVLGTDFVMVPGGKGANQAIAATRAGASGVFLGAIGSDSFGVTLKARIAASGVDTSQLRVVYGASGVAVVTVDAVGENTVVVAPGANAAFTVLTEAELSAVRRADVLVAQLEIPLDTVLEAARAARAAGTRVVLNAAPARELPTELLDLVDLLVVNEGEARAVSGTGRDEPEALLRAVPRAVLTLGADGAWYGDRDGTAVHIPGFPIEAVDSTGAGDAFTGALAVAWGEGRELVDAVRWACAAGAACARHVGASASLPRREEIDALYATANATGN</sequence>
<feature type="binding site" evidence="12">
    <location>
        <position position="275"/>
    </location>
    <ligand>
        <name>K(+)</name>
        <dbReference type="ChEBI" id="CHEBI:29103"/>
    </ligand>
</feature>
<dbReference type="GO" id="GO:0046872">
    <property type="term" value="F:metal ion binding"/>
    <property type="evidence" value="ECO:0007669"/>
    <property type="project" value="UniProtKB-KW"/>
</dbReference>
<dbReference type="PROSITE" id="PS00584">
    <property type="entry name" value="PFKB_KINASES_2"/>
    <property type="match status" value="1"/>
</dbReference>
<keyword evidence="9 12" id="KW-0460">Magnesium</keyword>
<evidence type="ECO:0000256" key="3">
    <source>
        <dbReference type="ARBA" id="ARBA00016943"/>
    </source>
</evidence>
<comment type="subcellular location">
    <subcellularLocation>
        <location evidence="12">Cytoplasm</location>
    </subcellularLocation>
</comment>
<comment type="function">
    <text evidence="12">Catalyzes the phosphorylation of ribose at O-5 in a reaction requiring ATP and magnesium. The resulting D-ribose-5-phosphate can then be used either for sythesis of nucleotides, histidine, and tryptophan, or as a component of the pentose phosphate pathway.</text>
</comment>
<comment type="cofactor">
    <cofactor evidence="12">
        <name>Mg(2+)</name>
        <dbReference type="ChEBI" id="CHEBI:18420"/>
    </cofactor>
    <text evidence="12">Requires a divalent cation, most likely magnesium in vivo, as an electrophilic catalyst to aid phosphoryl group transfer. It is the chelate of the metal and the nucleotide that is the actual substrate.</text>
</comment>
<keyword evidence="15" id="KW-1185">Reference proteome</keyword>
<dbReference type="Proteomes" id="UP000277671">
    <property type="component" value="Unassembled WGS sequence"/>
</dbReference>
<dbReference type="PANTHER" id="PTHR10584:SF166">
    <property type="entry name" value="RIBOKINASE"/>
    <property type="match status" value="1"/>
</dbReference>
<evidence type="ECO:0000313" key="14">
    <source>
        <dbReference type="EMBL" id="RKR90592.1"/>
    </source>
</evidence>
<keyword evidence="6 12" id="KW-0547">Nucleotide-binding</keyword>
<dbReference type="PRINTS" id="PR00990">
    <property type="entry name" value="RIBOKINASE"/>
</dbReference>
<name>A0A495JQC7_9ACTN</name>
<dbReference type="InterPro" id="IPR002173">
    <property type="entry name" value="Carboh/pur_kinase_PfkB_CS"/>
</dbReference>
<evidence type="ECO:0000256" key="4">
    <source>
        <dbReference type="ARBA" id="ARBA00022679"/>
    </source>
</evidence>
<feature type="binding site" evidence="12">
    <location>
        <position position="239"/>
    </location>
    <ligand>
        <name>K(+)</name>
        <dbReference type="ChEBI" id="CHEBI:29103"/>
    </ligand>
</feature>
<feature type="binding site" evidence="12">
    <location>
        <position position="284"/>
    </location>
    <ligand>
        <name>K(+)</name>
        <dbReference type="ChEBI" id="CHEBI:29103"/>
    </ligand>
</feature>
<comment type="catalytic activity">
    <reaction evidence="12">
        <text>D-ribose + ATP = D-ribose 5-phosphate + ADP + H(+)</text>
        <dbReference type="Rhea" id="RHEA:13697"/>
        <dbReference type="ChEBI" id="CHEBI:15378"/>
        <dbReference type="ChEBI" id="CHEBI:30616"/>
        <dbReference type="ChEBI" id="CHEBI:47013"/>
        <dbReference type="ChEBI" id="CHEBI:78346"/>
        <dbReference type="ChEBI" id="CHEBI:456216"/>
        <dbReference type="EC" id="2.7.1.15"/>
    </reaction>
</comment>
<gene>
    <name evidence="12" type="primary">rbsK</name>
    <name evidence="14" type="ORF">BDK92_4970</name>
</gene>
<keyword evidence="11 12" id="KW-0119">Carbohydrate metabolism</keyword>
<feature type="binding site" evidence="12">
    <location>
        <begin position="13"/>
        <end position="15"/>
    </location>
    <ligand>
        <name>substrate</name>
    </ligand>
</feature>
<dbReference type="EMBL" id="RBKT01000001">
    <property type="protein sequence ID" value="RKR90592.1"/>
    <property type="molecule type" value="Genomic_DNA"/>
</dbReference>
<evidence type="ECO:0000256" key="2">
    <source>
        <dbReference type="ARBA" id="ARBA00012035"/>
    </source>
</evidence>
<dbReference type="InterPro" id="IPR011877">
    <property type="entry name" value="Ribokinase"/>
</dbReference>
<evidence type="ECO:0000256" key="8">
    <source>
        <dbReference type="ARBA" id="ARBA00022840"/>
    </source>
</evidence>
<feature type="binding site" evidence="12">
    <location>
        <begin position="244"/>
        <end position="245"/>
    </location>
    <ligand>
        <name>ATP</name>
        <dbReference type="ChEBI" id="CHEBI:30616"/>
    </ligand>
</feature>
<feature type="binding site" evidence="12">
    <location>
        <begin position="212"/>
        <end position="217"/>
    </location>
    <ligand>
        <name>ATP</name>
        <dbReference type="ChEBI" id="CHEBI:30616"/>
    </ligand>
</feature>
<dbReference type="SUPFAM" id="SSF53613">
    <property type="entry name" value="Ribokinase-like"/>
    <property type="match status" value="1"/>
</dbReference>
<proteinExistence type="inferred from homology"/>
<evidence type="ECO:0000256" key="7">
    <source>
        <dbReference type="ARBA" id="ARBA00022777"/>
    </source>
</evidence>
<comment type="activity regulation">
    <text evidence="12">Activated by a monovalent cation that binds near, but not in, the active site. The most likely occupant of the site in vivo is potassium. Ion binding induces a conformational change that may alter substrate affinity.</text>
</comment>
<evidence type="ECO:0000313" key="15">
    <source>
        <dbReference type="Proteomes" id="UP000277671"/>
    </source>
</evidence>
<keyword evidence="5 12" id="KW-0479">Metal-binding</keyword>
<keyword evidence="10 12" id="KW-0630">Potassium</keyword>
<dbReference type="HAMAP" id="MF_01987">
    <property type="entry name" value="Ribokinase"/>
    <property type="match status" value="1"/>
</dbReference>
<keyword evidence="4 12" id="KW-0808">Transferase</keyword>
<dbReference type="CDD" id="cd01174">
    <property type="entry name" value="ribokinase"/>
    <property type="match status" value="1"/>
</dbReference>
<dbReference type="UniPathway" id="UPA00916">
    <property type="reaction ID" value="UER00889"/>
</dbReference>
<evidence type="ECO:0000256" key="1">
    <source>
        <dbReference type="ARBA" id="ARBA00005380"/>
    </source>
</evidence>
<comment type="pathway">
    <text evidence="12">Carbohydrate metabolism; D-ribose degradation; D-ribose 5-phosphate from beta-D-ribopyranose: step 2/2.</text>
</comment>
<evidence type="ECO:0000256" key="9">
    <source>
        <dbReference type="ARBA" id="ARBA00022842"/>
    </source>
</evidence>
<accession>A0A495JQC7</accession>
<evidence type="ECO:0000256" key="12">
    <source>
        <dbReference type="HAMAP-Rule" id="MF_01987"/>
    </source>
</evidence>
<dbReference type="GO" id="GO:0005524">
    <property type="term" value="F:ATP binding"/>
    <property type="evidence" value="ECO:0007669"/>
    <property type="project" value="UniProtKB-UniRule"/>
</dbReference>
<feature type="active site" description="Proton acceptor" evidence="12">
    <location>
        <position position="245"/>
    </location>
</feature>
<comment type="subunit">
    <text evidence="12">Homodimer.</text>
</comment>
<dbReference type="InterPro" id="IPR002139">
    <property type="entry name" value="Ribo/fructo_kinase"/>
</dbReference>
<dbReference type="InterPro" id="IPR029056">
    <property type="entry name" value="Ribokinase-like"/>
</dbReference>
<comment type="similarity">
    <text evidence="1">Belongs to the carbohydrate kinase pfkB family.</text>
</comment>
<feature type="binding site" evidence="12">
    <location>
        <position position="280"/>
    </location>
    <ligand>
        <name>K(+)</name>
        <dbReference type="ChEBI" id="CHEBI:29103"/>
    </ligand>
</feature>
<feature type="binding site" evidence="12">
    <location>
        <position position="184"/>
    </location>
    <ligand>
        <name>ATP</name>
        <dbReference type="ChEBI" id="CHEBI:30616"/>
    </ligand>
</feature>
<evidence type="ECO:0000256" key="10">
    <source>
        <dbReference type="ARBA" id="ARBA00022958"/>
    </source>
</evidence>
<dbReference type="PANTHER" id="PTHR10584">
    <property type="entry name" value="SUGAR KINASE"/>
    <property type="match status" value="1"/>
</dbReference>
<feature type="binding site" evidence="12">
    <location>
        <position position="140"/>
    </location>
    <ligand>
        <name>substrate</name>
    </ligand>
</feature>
<dbReference type="OrthoDB" id="9775849at2"/>
<feature type="binding site" evidence="12">
    <location>
        <position position="245"/>
    </location>
    <ligand>
        <name>substrate</name>
    </ligand>
</feature>
<dbReference type="Gene3D" id="3.40.1190.20">
    <property type="match status" value="1"/>
</dbReference>
<keyword evidence="12" id="KW-0963">Cytoplasm</keyword>
<comment type="similarity">
    <text evidence="12">Belongs to the carbohydrate kinase PfkB family. Ribokinase subfamily.</text>
</comment>
<dbReference type="EC" id="2.7.1.15" evidence="2 12"/>
<dbReference type="GO" id="GO:0019303">
    <property type="term" value="P:D-ribose catabolic process"/>
    <property type="evidence" value="ECO:0007669"/>
    <property type="project" value="UniProtKB-UniRule"/>
</dbReference>
<dbReference type="Pfam" id="PF00294">
    <property type="entry name" value="PfkB"/>
    <property type="match status" value="1"/>
</dbReference>